<feature type="non-terminal residue" evidence="1">
    <location>
        <position position="1"/>
    </location>
</feature>
<sequence>PVVAIALAQIQAERLQLLLDHLHQLHDVDLARLRVRLLGFIQHPGRESGHARAGQRARLRVDRLDLTDDVVGKLTIT</sequence>
<keyword evidence="2" id="KW-1185">Reference proteome</keyword>
<reference evidence="1" key="1">
    <citation type="submission" date="2023-10" db="EMBL/GenBank/DDBJ databases">
        <title>Genome assembly of Pristionchus species.</title>
        <authorList>
            <person name="Yoshida K."/>
            <person name="Sommer R.J."/>
        </authorList>
    </citation>
    <scope>NUCLEOTIDE SEQUENCE</scope>
    <source>
        <strain evidence="1">RS0144</strain>
    </source>
</reference>
<accession>A0AAV5SJ30</accession>
<evidence type="ECO:0000313" key="1">
    <source>
        <dbReference type="EMBL" id="GMS82495.1"/>
    </source>
</evidence>
<protein>
    <submittedName>
        <fullName evidence="1">Uncharacterized protein</fullName>
    </submittedName>
</protein>
<organism evidence="1 2">
    <name type="scientific">Pristionchus entomophagus</name>
    <dbReference type="NCBI Taxonomy" id="358040"/>
    <lineage>
        <taxon>Eukaryota</taxon>
        <taxon>Metazoa</taxon>
        <taxon>Ecdysozoa</taxon>
        <taxon>Nematoda</taxon>
        <taxon>Chromadorea</taxon>
        <taxon>Rhabditida</taxon>
        <taxon>Rhabditina</taxon>
        <taxon>Diplogasteromorpha</taxon>
        <taxon>Diplogasteroidea</taxon>
        <taxon>Neodiplogasteridae</taxon>
        <taxon>Pristionchus</taxon>
    </lineage>
</organism>
<dbReference type="Proteomes" id="UP001432027">
    <property type="component" value="Unassembled WGS sequence"/>
</dbReference>
<evidence type="ECO:0000313" key="2">
    <source>
        <dbReference type="Proteomes" id="UP001432027"/>
    </source>
</evidence>
<comment type="caution">
    <text evidence="1">The sequence shown here is derived from an EMBL/GenBank/DDBJ whole genome shotgun (WGS) entry which is preliminary data.</text>
</comment>
<gene>
    <name evidence="1" type="ORF">PENTCL1PPCAC_4670</name>
</gene>
<dbReference type="EMBL" id="BTSX01000002">
    <property type="protein sequence ID" value="GMS82495.1"/>
    <property type="molecule type" value="Genomic_DNA"/>
</dbReference>
<name>A0AAV5SJ30_9BILA</name>
<dbReference type="AlphaFoldDB" id="A0AAV5SJ30"/>
<proteinExistence type="predicted"/>